<feature type="non-terminal residue" evidence="1">
    <location>
        <position position="241"/>
    </location>
</feature>
<evidence type="ECO:0000313" key="1">
    <source>
        <dbReference type="EMBL" id="KAH0237740.1"/>
    </source>
</evidence>
<dbReference type="AlphaFoldDB" id="A0A9P8KCR0"/>
<gene>
    <name evidence="1" type="ORF">KCV03_g338</name>
</gene>
<evidence type="ECO:0000313" key="2">
    <source>
        <dbReference type="Proteomes" id="UP000767238"/>
    </source>
</evidence>
<comment type="caution">
    <text evidence="1">The sequence shown here is derived from an EMBL/GenBank/DDBJ whole genome shotgun (WGS) entry which is preliminary data.</text>
</comment>
<protein>
    <submittedName>
        <fullName evidence="1">Uncharacterized protein</fullName>
    </submittedName>
</protein>
<dbReference type="Proteomes" id="UP000767238">
    <property type="component" value="Unassembled WGS sequence"/>
</dbReference>
<reference evidence="1" key="2">
    <citation type="submission" date="2021-08" db="EMBL/GenBank/DDBJ databases">
        <authorList>
            <person name="Gostincar C."/>
            <person name="Sun X."/>
            <person name="Song Z."/>
            <person name="Gunde-Cimerman N."/>
        </authorList>
    </citation>
    <scope>NUCLEOTIDE SEQUENCE</scope>
    <source>
        <strain evidence="1">EXF-8016</strain>
    </source>
</reference>
<name>A0A9P8KCR0_AURME</name>
<sequence length="241" mass="25494">MNALASSIAPGRNASNFCAMSANRSGCISLSFLMPLIPWPSLATCSSTLSSISPILSSVKLRPLSVSIVASRQFIASIWLCGAPMPLEILSQPANASTKKSGGERSSGVEVFAQSLNPVQGKPMLHLRDSVRSLRAFLPSKAATSSPSASSVICNQGSRSRPALMFFDISSASEMKRICNASRSPTVAACAQASISLTKEVETALEKRGSFGQYTESTSDRSAKLRVFEIQLTELALSQAK</sequence>
<organism evidence="1 2">
    <name type="scientific">Aureobasidium melanogenum</name>
    <name type="common">Aureobasidium pullulans var. melanogenum</name>
    <dbReference type="NCBI Taxonomy" id="46634"/>
    <lineage>
        <taxon>Eukaryota</taxon>
        <taxon>Fungi</taxon>
        <taxon>Dikarya</taxon>
        <taxon>Ascomycota</taxon>
        <taxon>Pezizomycotina</taxon>
        <taxon>Dothideomycetes</taxon>
        <taxon>Dothideomycetidae</taxon>
        <taxon>Dothideales</taxon>
        <taxon>Saccotheciaceae</taxon>
        <taxon>Aureobasidium</taxon>
    </lineage>
</organism>
<proteinExistence type="predicted"/>
<accession>A0A9P8KCR0</accession>
<dbReference type="EMBL" id="JAHFYH010000001">
    <property type="protein sequence ID" value="KAH0237740.1"/>
    <property type="molecule type" value="Genomic_DNA"/>
</dbReference>
<reference evidence="1" key="1">
    <citation type="journal article" date="2021" name="J Fungi (Basel)">
        <title>Virulence traits and population genomics of the black yeast Aureobasidium melanogenum.</title>
        <authorList>
            <person name="Cernosa A."/>
            <person name="Sun X."/>
            <person name="Gostincar C."/>
            <person name="Fang C."/>
            <person name="Gunde-Cimerman N."/>
            <person name="Song Z."/>
        </authorList>
    </citation>
    <scope>NUCLEOTIDE SEQUENCE</scope>
    <source>
        <strain evidence="1">EXF-8016</strain>
    </source>
</reference>